<feature type="non-terminal residue" evidence="2">
    <location>
        <position position="30"/>
    </location>
</feature>
<sequence>MRWYKEASEGELIAGGHGQGELTYQLNEPQ</sequence>
<accession>A0A815NP82</accession>
<dbReference type="Proteomes" id="UP000663882">
    <property type="component" value="Unassembled WGS sequence"/>
</dbReference>
<dbReference type="AlphaFoldDB" id="A0A815NP82"/>
<gene>
    <name evidence="3" type="ORF">OTI717_LOCUS31600</name>
    <name evidence="2" type="ORF">RFH988_LOCUS36276</name>
</gene>
<evidence type="ECO:0000313" key="2">
    <source>
        <dbReference type="EMBL" id="CAF1439196.1"/>
    </source>
</evidence>
<dbReference type="EMBL" id="CAJNOO010006115">
    <property type="protein sequence ID" value="CAF1439196.1"/>
    <property type="molecule type" value="Genomic_DNA"/>
</dbReference>
<comment type="caution">
    <text evidence="2">The sequence shown here is derived from an EMBL/GenBank/DDBJ whole genome shotgun (WGS) entry which is preliminary data.</text>
</comment>
<organism evidence="2 4">
    <name type="scientific">Rotaria sordida</name>
    <dbReference type="NCBI Taxonomy" id="392033"/>
    <lineage>
        <taxon>Eukaryota</taxon>
        <taxon>Metazoa</taxon>
        <taxon>Spiralia</taxon>
        <taxon>Gnathifera</taxon>
        <taxon>Rotifera</taxon>
        <taxon>Eurotatoria</taxon>
        <taxon>Bdelloidea</taxon>
        <taxon>Philodinida</taxon>
        <taxon>Philodinidae</taxon>
        <taxon>Rotaria</taxon>
    </lineage>
</organism>
<reference evidence="2" key="1">
    <citation type="submission" date="2021-02" db="EMBL/GenBank/DDBJ databases">
        <authorList>
            <person name="Nowell W R."/>
        </authorList>
    </citation>
    <scope>NUCLEOTIDE SEQUENCE</scope>
</reference>
<evidence type="ECO:0000256" key="1">
    <source>
        <dbReference type="SAM" id="MobiDB-lite"/>
    </source>
</evidence>
<evidence type="ECO:0000313" key="4">
    <source>
        <dbReference type="Proteomes" id="UP000663882"/>
    </source>
</evidence>
<name>A0A815NP82_9BILA</name>
<proteinExistence type="predicted"/>
<dbReference type="Proteomes" id="UP000663823">
    <property type="component" value="Unassembled WGS sequence"/>
</dbReference>
<dbReference type="EMBL" id="CAJOAX010009140">
    <property type="protein sequence ID" value="CAF4050282.1"/>
    <property type="molecule type" value="Genomic_DNA"/>
</dbReference>
<evidence type="ECO:0000313" key="3">
    <source>
        <dbReference type="EMBL" id="CAF4050282.1"/>
    </source>
</evidence>
<feature type="region of interest" description="Disordered" evidence="1">
    <location>
        <begin position="1"/>
        <end position="30"/>
    </location>
</feature>
<protein>
    <submittedName>
        <fullName evidence="2">Uncharacterized protein</fullName>
    </submittedName>
</protein>